<dbReference type="SUPFAM" id="SSF51445">
    <property type="entry name" value="(Trans)glycosidases"/>
    <property type="match status" value="1"/>
</dbReference>
<dbReference type="InterPro" id="IPR036404">
    <property type="entry name" value="Jacalin-like_lectin_dom_sf"/>
</dbReference>
<evidence type="ECO:0000256" key="1">
    <source>
        <dbReference type="ARBA" id="ARBA00022801"/>
    </source>
</evidence>
<dbReference type="InterPro" id="IPR048395">
    <property type="entry name" value="Glyco_hydro_31_C"/>
</dbReference>
<keyword evidence="2" id="KW-0326">Glycosidase</keyword>
<reference evidence="4" key="1">
    <citation type="submission" date="2022-11" db="EMBL/GenBank/DDBJ databases">
        <title>Centuries of genome instability and evolution in soft-shell clam transmissible cancer (bioRxiv).</title>
        <authorList>
            <person name="Hart S.F.M."/>
            <person name="Yonemitsu M.A."/>
            <person name="Giersch R.M."/>
            <person name="Beal B.F."/>
            <person name="Arriagada G."/>
            <person name="Davis B.W."/>
            <person name="Ostrander E.A."/>
            <person name="Goff S.P."/>
            <person name="Metzger M.J."/>
        </authorList>
    </citation>
    <scope>NUCLEOTIDE SEQUENCE</scope>
    <source>
        <strain evidence="4">MELC-2E11</strain>
        <tissue evidence="4">Siphon/mantle</tissue>
    </source>
</reference>
<evidence type="ECO:0000313" key="4">
    <source>
        <dbReference type="EMBL" id="WAR11778.1"/>
    </source>
</evidence>
<evidence type="ECO:0000313" key="5">
    <source>
        <dbReference type="Proteomes" id="UP001164746"/>
    </source>
</evidence>
<dbReference type="PANTHER" id="PTHR43053:SF4">
    <property type="entry name" value="MYOGENESIS-REGULATING GLYCOSIDASE"/>
    <property type="match status" value="1"/>
</dbReference>
<accession>A0ABY7EP66</accession>
<dbReference type="Gene3D" id="2.100.10.30">
    <property type="entry name" value="Jacalin-like lectin domain"/>
    <property type="match status" value="1"/>
</dbReference>
<dbReference type="Gene3D" id="3.20.20.80">
    <property type="entry name" value="Glycosidases"/>
    <property type="match status" value="1"/>
</dbReference>
<dbReference type="InterPro" id="IPR013780">
    <property type="entry name" value="Glyco_hydro_b"/>
</dbReference>
<dbReference type="SUPFAM" id="SSF51011">
    <property type="entry name" value="Glycosyl hydrolase domain"/>
    <property type="match status" value="1"/>
</dbReference>
<dbReference type="Gene3D" id="2.60.40.1180">
    <property type="entry name" value="Golgi alpha-mannosidase II"/>
    <property type="match status" value="1"/>
</dbReference>
<sequence length="458" mass="51823">MPYALIPPTTNSNEVFAWLNNIQDAEFTLAEAAVQALQTISMVWVGDIEFDFLTGLYFLKQGKDVYLRGSMPDAQQMDGRPVHCGDYNKSHHLCASWIPKLPKDEVFQKPIWSTYPMYKNSVNQENLLTFSKDVMDKELEREGNLGVPDRELYIRWLSLAAYMPCMAFSFPPWMYSEEVMQIAKKFIDVHKNVVAPHVIKAAREYESTGAPVIRPLWWSDPIDPGLQTVDDQFTVGDDLLVAPVLSLGQTHRDVLLPHGRWRDELSGKEVEGKTMLQGVHVPLGQIATYTRINPTSASISTTTTPTPIHPTSEVVGGHLTGQIPVGSNLIIFNDSDAWNHGRITGIRMLCGQYLLAMAIQYNGVWAQRHGFWAGNCATNQTWTPIHFFEEDEWIQHAELTGSWFTSSVTFTTNKRRLETCGIPEAVKFREGGRLEFVSGKFGCFFDRLQLHWSSYVSL</sequence>
<dbReference type="Pfam" id="PF21365">
    <property type="entry name" value="Glyco_hydro_31_3rd"/>
    <property type="match status" value="1"/>
</dbReference>
<dbReference type="InterPro" id="IPR050985">
    <property type="entry name" value="Alpha-glycosidase_related"/>
</dbReference>
<proteinExistence type="predicted"/>
<organism evidence="4 5">
    <name type="scientific">Mya arenaria</name>
    <name type="common">Soft-shell clam</name>
    <dbReference type="NCBI Taxonomy" id="6604"/>
    <lineage>
        <taxon>Eukaryota</taxon>
        <taxon>Metazoa</taxon>
        <taxon>Spiralia</taxon>
        <taxon>Lophotrochozoa</taxon>
        <taxon>Mollusca</taxon>
        <taxon>Bivalvia</taxon>
        <taxon>Autobranchia</taxon>
        <taxon>Heteroconchia</taxon>
        <taxon>Euheterodonta</taxon>
        <taxon>Imparidentia</taxon>
        <taxon>Neoheterodontei</taxon>
        <taxon>Myida</taxon>
        <taxon>Myoidea</taxon>
        <taxon>Myidae</taxon>
        <taxon>Mya</taxon>
    </lineage>
</organism>
<protein>
    <submittedName>
        <fullName evidence="4">MYORG-like protein</fullName>
    </submittedName>
</protein>
<dbReference type="PANTHER" id="PTHR43053">
    <property type="entry name" value="GLYCOSIDASE FAMILY 31"/>
    <property type="match status" value="1"/>
</dbReference>
<feature type="domain" description="Glycosyl hydrolase family 31 C-terminal" evidence="3">
    <location>
        <begin position="209"/>
        <end position="291"/>
    </location>
</feature>
<keyword evidence="5" id="KW-1185">Reference proteome</keyword>
<name>A0ABY7EP66_MYAAR</name>
<dbReference type="InterPro" id="IPR017853">
    <property type="entry name" value="GH"/>
</dbReference>
<keyword evidence="1" id="KW-0378">Hydrolase</keyword>
<evidence type="ECO:0000256" key="2">
    <source>
        <dbReference type="ARBA" id="ARBA00023295"/>
    </source>
</evidence>
<dbReference type="Proteomes" id="UP001164746">
    <property type="component" value="Chromosome 8"/>
</dbReference>
<gene>
    <name evidence="4" type="ORF">MAR_025958</name>
</gene>
<dbReference type="SUPFAM" id="SSF51101">
    <property type="entry name" value="Mannose-binding lectins"/>
    <property type="match status" value="1"/>
</dbReference>
<evidence type="ECO:0000259" key="3">
    <source>
        <dbReference type="Pfam" id="PF21365"/>
    </source>
</evidence>
<dbReference type="EMBL" id="CP111019">
    <property type="protein sequence ID" value="WAR11778.1"/>
    <property type="molecule type" value="Genomic_DNA"/>
</dbReference>